<keyword evidence="3" id="KW-0444">Lipid biosynthesis</keyword>
<evidence type="ECO:0000256" key="11">
    <source>
        <dbReference type="ARBA" id="ARBA00038963"/>
    </source>
</evidence>
<keyword evidence="17" id="KW-1185">Reference proteome</keyword>
<dbReference type="InterPro" id="IPR020843">
    <property type="entry name" value="ER"/>
</dbReference>
<dbReference type="GO" id="GO:0141148">
    <property type="term" value="F:enoyl-[acyl-carrier-protein] reductase (NADPH) activity"/>
    <property type="evidence" value="ECO:0007669"/>
    <property type="project" value="UniProtKB-EC"/>
</dbReference>
<dbReference type="InterPro" id="IPR011032">
    <property type="entry name" value="GroES-like_sf"/>
</dbReference>
<dbReference type="Gene3D" id="3.40.50.720">
    <property type="entry name" value="NAD(P)-binding Rossmann-like Domain"/>
    <property type="match status" value="1"/>
</dbReference>
<dbReference type="InterPro" id="IPR013154">
    <property type="entry name" value="ADH-like_N"/>
</dbReference>
<evidence type="ECO:0000313" key="17">
    <source>
        <dbReference type="Proteomes" id="UP000265140"/>
    </source>
</evidence>
<keyword evidence="4" id="KW-0276">Fatty acid metabolism</keyword>
<dbReference type="Bgee" id="ENSELUG00000018018">
    <property type="expression patterns" value="Expressed in ovary and 15 other cell types or tissues"/>
</dbReference>
<dbReference type="InterPro" id="IPR051034">
    <property type="entry name" value="Mito_Enoyl-ACP_Reductase"/>
</dbReference>
<reference evidence="16" key="3">
    <citation type="submission" date="2025-08" db="UniProtKB">
        <authorList>
            <consortium name="Ensembl"/>
        </authorList>
    </citation>
    <scope>IDENTIFICATION</scope>
</reference>
<evidence type="ECO:0000256" key="7">
    <source>
        <dbReference type="ARBA" id="ARBA00023002"/>
    </source>
</evidence>
<evidence type="ECO:0000259" key="15">
    <source>
        <dbReference type="SMART" id="SM00829"/>
    </source>
</evidence>
<dbReference type="OMA" id="WVAPLNG"/>
<dbReference type="CDD" id="cd08290">
    <property type="entry name" value="ETR"/>
    <property type="match status" value="1"/>
</dbReference>
<dbReference type="GO" id="GO:0005739">
    <property type="term" value="C:mitochondrion"/>
    <property type="evidence" value="ECO:0007669"/>
    <property type="project" value="UniProtKB-SubCell"/>
</dbReference>
<dbReference type="SMART" id="SM00829">
    <property type="entry name" value="PKS_ER"/>
    <property type="match status" value="1"/>
</dbReference>
<dbReference type="FunFam" id="3.40.50.720:FF:000112">
    <property type="entry name" value="Enoyl-[acyl-carrier-protein] reductase 1, mitochondrial"/>
    <property type="match status" value="1"/>
</dbReference>
<evidence type="ECO:0000256" key="2">
    <source>
        <dbReference type="ARBA" id="ARBA00010371"/>
    </source>
</evidence>
<keyword evidence="5" id="KW-0521">NADP</keyword>
<keyword evidence="9" id="KW-0496">Mitochondrion</keyword>
<reference evidence="17" key="1">
    <citation type="journal article" date="2014" name="PLoS ONE">
        <title>The genome and linkage map of the northern pike (Esox lucius): conserved synteny revealed between the salmonid sister group and the Neoteleostei.</title>
        <authorList>
            <person name="Rondeau E.B."/>
            <person name="Minkley D.R."/>
            <person name="Leong J.S."/>
            <person name="Messmer A.M."/>
            <person name="Jantzen J.R."/>
            <person name="von Schalburg K.R."/>
            <person name="Lemon C."/>
            <person name="Bird N.H."/>
            <person name="Koop B.F."/>
        </authorList>
    </citation>
    <scope>NUCLEOTIDE SEQUENCE</scope>
</reference>
<dbReference type="GO" id="GO:0006633">
    <property type="term" value="P:fatty acid biosynthetic process"/>
    <property type="evidence" value="ECO:0007669"/>
    <property type="project" value="UniProtKB-KW"/>
</dbReference>
<dbReference type="Ensembl" id="ENSELUT00000040617.3">
    <property type="protein sequence ID" value="ENSELUP00000018517.2"/>
    <property type="gene ID" value="ENSELUG00000018018.3"/>
</dbReference>
<feature type="chain" id="PRO_5028341437" description="Enoyl-[acyl-carrier-protein] reductase, mitochondrial" evidence="14">
    <location>
        <begin position="33"/>
        <end position="398"/>
    </location>
</feature>
<evidence type="ECO:0000256" key="4">
    <source>
        <dbReference type="ARBA" id="ARBA00022832"/>
    </source>
</evidence>
<keyword evidence="14" id="KW-0732">Signal</keyword>
<dbReference type="FunCoup" id="A0A3P8YRH3">
    <property type="interactions" value="1913"/>
</dbReference>
<dbReference type="Pfam" id="PF08240">
    <property type="entry name" value="ADH_N"/>
    <property type="match status" value="1"/>
</dbReference>
<evidence type="ECO:0000256" key="9">
    <source>
        <dbReference type="ARBA" id="ARBA00023128"/>
    </source>
</evidence>
<evidence type="ECO:0000313" key="16">
    <source>
        <dbReference type="Ensembl" id="ENSELUP00000018517.2"/>
    </source>
</evidence>
<dbReference type="SUPFAM" id="SSF51735">
    <property type="entry name" value="NAD(P)-binding Rossmann-fold domains"/>
    <property type="match status" value="1"/>
</dbReference>
<reference evidence="16" key="2">
    <citation type="submission" date="2020-02" db="EMBL/GenBank/DDBJ databases">
        <title>Esox lucius (northern pike) genome, fEsoLuc1, primary haplotype.</title>
        <authorList>
            <person name="Myers G."/>
            <person name="Karagic N."/>
            <person name="Meyer A."/>
            <person name="Pippel M."/>
            <person name="Reichard M."/>
            <person name="Winkler S."/>
            <person name="Tracey A."/>
            <person name="Sims Y."/>
            <person name="Howe K."/>
            <person name="Rhie A."/>
            <person name="Formenti G."/>
            <person name="Durbin R."/>
            <person name="Fedrigo O."/>
            <person name="Jarvis E.D."/>
        </authorList>
    </citation>
    <scope>NUCLEOTIDE SEQUENCE [LARGE SCALE GENOMIC DNA]</scope>
</reference>
<name>A0A3P8YRH3_ESOLU</name>
<dbReference type="FunFam" id="3.90.180.10:FF:000010">
    <property type="entry name" value="Enoyl-[acyl-carrier-protein] reductase, mitochondrial"/>
    <property type="match status" value="1"/>
</dbReference>
<evidence type="ECO:0000256" key="8">
    <source>
        <dbReference type="ARBA" id="ARBA00023098"/>
    </source>
</evidence>
<comment type="similarity">
    <text evidence="2">Belongs to the zinc-containing alcohol dehydrogenase family. Quinone oxidoreductase subfamily.</text>
</comment>
<dbReference type="PANTHER" id="PTHR43981">
    <property type="entry name" value="ENOYL-[ACYL-CARRIER-PROTEIN] REDUCTASE, MITOCHONDRIAL"/>
    <property type="match status" value="1"/>
</dbReference>
<evidence type="ECO:0000256" key="14">
    <source>
        <dbReference type="SAM" id="SignalP"/>
    </source>
</evidence>
<dbReference type="InterPro" id="IPR036291">
    <property type="entry name" value="NAD(P)-bd_dom_sf"/>
</dbReference>
<keyword evidence="7" id="KW-0560">Oxidoreductase</keyword>
<dbReference type="EC" id="1.3.1.104" evidence="11"/>
<evidence type="ECO:0000256" key="13">
    <source>
        <dbReference type="ARBA" id="ARBA00042123"/>
    </source>
</evidence>
<dbReference type="Gene3D" id="3.90.180.10">
    <property type="entry name" value="Medium-chain alcohol dehydrogenases, catalytic domain"/>
    <property type="match status" value="1"/>
</dbReference>
<keyword evidence="6" id="KW-0809">Transit peptide</keyword>
<evidence type="ECO:0000256" key="5">
    <source>
        <dbReference type="ARBA" id="ARBA00022857"/>
    </source>
</evidence>
<dbReference type="Proteomes" id="UP000265140">
    <property type="component" value="Chromosome 20"/>
</dbReference>
<proteinExistence type="inferred from homology"/>
<dbReference type="SUPFAM" id="SSF50129">
    <property type="entry name" value="GroES-like"/>
    <property type="match status" value="1"/>
</dbReference>
<evidence type="ECO:0000256" key="3">
    <source>
        <dbReference type="ARBA" id="ARBA00022516"/>
    </source>
</evidence>
<sequence>PVGIQTGVVLFWFKMKVSRILWLLCKKSGVRTQTVCTGVSTNQQHKQLSSTSAVYRYSTTSSISHCTALIYRKHGDPAQVVQSESMNLPNVGAKCVLVKILAAPINPSDINMIQGTYAILPDLPAVGGNEGVAQVLEVGSQVKALKPGDWVIPRDAGLGTWRTAAVLAEEDVISLPNDIPLLSAATLGVNPCTALRMLTDFEDLKPGDTVIQNAANSAVGQAVIQIAAAKGIQTINVVRDRPDFTTLIDRLKAMGASHVIKEETLRRPELKELFKSCPRPKLALNGVGGKSATELLRHVQVGGSIVTYGGMAKQPITVPVSALIFKNIKVQGFWVTQWKRNHSQDEGALRSMLDELCSLICQGKLTAPACSEVGLQDFGTALDKAMQPFTSAKQVLVM</sequence>
<evidence type="ECO:0000256" key="12">
    <source>
        <dbReference type="ARBA" id="ARBA00041058"/>
    </source>
</evidence>
<keyword evidence="10" id="KW-0275">Fatty acid biosynthesis</keyword>
<evidence type="ECO:0000256" key="6">
    <source>
        <dbReference type="ARBA" id="ARBA00022946"/>
    </source>
</evidence>
<dbReference type="STRING" id="8010.ENSELUP00000018517"/>
<dbReference type="InterPro" id="IPR013149">
    <property type="entry name" value="ADH-like_C"/>
</dbReference>
<feature type="domain" description="Enoyl reductase (ER)" evidence="15">
    <location>
        <begin position="75"/>
        <end position="396"/>
    </location>
</feature>
<dbReference type="AlphaFoldDB" id="A0A3P8YRH3"/>
<evidence type="ECO:0000256" key="1">
    <source>
        <dbReference type="ARBA" id="ARBA00004173"/>
    </source>
</evidence>
<comment type="subcellular location">
    <subcellularLocation>
        <location evidence="1">Mitochondrion</location>
    </subcellularLocation>
</comment>
<dbReference type="InParanoid" id="A0A3P8YRH3"/>
<reference evidence="16" key="4">
    <citation type="submission" date="2025-09" db="UniProtKB">
        <authorList>
            <consortium name="Ensembl"/>
        </authorList>
    </citation>
    <scope>IDENTIFICATION</scope>
</reference>
<gene>
    <name evidence="16" type="primary">MECR</name>
</gene>
<accession>A0A3P8YRH3</accession>
<organism evidence="16 17">
    <name type="scientific">Esox lucius</name>
    <name type="common">Northern pike</name>
    <dbReference type="NCBI Taxonomy" id="8010"/>
    <lineage>
        <taxon>Eukaryota</taxon>
        <taxon>Metazoa</taxon>
        <taxon>Chordata</taxon>
        <taxon>Craniata</taxon>
        <taxon>Vertebrata</taxon>
        <taxon>Euteleostomi</taxon>
        <taxon>Actinopterygii</taxon>
        <taxon>Neopterygii</taxon>
        <taxon>Teleostei</taxon>
        <taxon>Protacanthopterygii</taxon>
        <taxon>Esociformes</taxon>
        <taxon>Esocidae</taxon>
        <taxon>Esox</taxon>
    </lineage>
</organism>
<evidence type="ECO:0000256" key="10">
    <source>
        <dbReference type="ARBA" id="ARBA00023160"/>
    </source>
</evidence>
<keyword evidence="8" id="KW-0443">Lipid metabolism</keyword>
<protein>
    <recommendedName>
        <fullName evidence="12">Enoyl-[acyl-carrier-protein] reductase, mitochondrial</fullName>
        <ecNumber evidence="11">1.3.1.104</ecNumber>
    </recommendedName>
    <alternativeName>
        <fullName evidence="13">2-enoyl thioester reductase</fullName>
    </alternativeName>
</protein>
<dbReference type="PANTHER" id="PTHR43981:SF9">
    <property type="entry name" value="ENOYL-[ACYL-CARRIER-PROTEIN] REDUCTASE, MITOCHONDRIAL"/>
    <property type="match status" value="1"/>
</dbReference>
<dbReference type="GeneTree" id="ENSGT00940000156592"/>
<dbReference type="Pfam" id="PF00107">
    <property type="entry name" value="ADH_zinc_N"/>
    <property type="match status" value="1"/>
</dbReference>
<feature type="signal peptide" evidence="14">
    <location>
        <begin position="1"/>
        <end position="32"/>
    </location>
</feature>